<evidence type="ECO:0000256" key="1">
    <source>
        <dbReference type="SAM" id="Coils"/>
    </source>
</evidence>
<dbReference type="InterPro" id="IPR040850">
    <property type="entry name" value="Knl1_RWD_C"/>
</dbReference>
<gene>
    <name evidence="4" type="ORF">HF521_013058</name>
</gene>
<evidence type="ECO:0000313" key="4">
    <source>
        <dbReference type="EMBL" id="KAF7689705.1"/>
    </source>
</evidence>
<dbReference type="EMBL" id="JABFDY010000024">
    <property type="protein sequence ID" value="KAF7689705.1"/>
    <property type="molecule type" value="Genomic_DNA"/>
</dbReference>
<name>A0A8T0AE65_SILME</name>
<evidence type="ECO:0000313" key="5">
    <source>
        <dbReference type="Proteomes" id="UP000606274"/>
    </source>
</evidence>
<feature type="compositionally biased region" description="Basic and acidic residues" evidence="2">
    <location>
        <begin position="1"/>
        <end position="15"/>
    </location>
</feature>
<dbReference type="GO" id="GO:0005634">
    <property type="term" value="C:nucleus"/>
    <property type="evidence" value="ECO:0007669"/>
    <property type="project" value="TreeGrafter"/>
</dbReference>
<dbReference type="CDD" id="cd21853">
    <property type="entry name" value="KNL1_NTD"/>
    <property type="match status" value="1"/>
</dbReference>
<dbReference type="GO" id="GO:0008608">
    <property type="term" value="P:attachment of spindle microtubules to kinetochore"/>
    <property type="evidence" value="ECO:0007669"/>
    <property type="project" value="InterPro"/>
</dbReference>
<proteinExistence type="predicted"/>
<feature type="region of interest" description="Disordered" evidence="2">
    <location>
        <begin position="1"/>
        <end position="55"/>
    </location>
</feature>
<comment type="caution">
    <text evidence="4">The sequence shown here is derived from an EMBL/GenBank/DDBJ whole genome shotgun (WGS) entry which is preliminary data.</text>
</comment>
<keyword evidence="5" id="KW-1185">Reference proteome</keyword>
<dbReference type="Pfam" id="PF18210">
    <property type="entry name" value="Knl1_RWD_C"/>
    <property type="match status" value="1"/>
</dbReference>
<dbReference type="GO" id="GO:0034501">
    <property type="term" value="P:protein localization to kinetochore"/>
    <property type="evidence" value="ECO:0007669"/>
    <property type="project" value="InterPro"/>
</dbReference>
<organism evidence="4 5">
    <name type="scientific">Silurus meridionalis</name>
    <name type="common">Southern catfish</name>
    <name type="synonym">Silurus soldatovi meridionalis</name>
    <dbReference type="NCBI Taxonomy" id="175797"/>
    <lineage>
        <taxon>Eukaryota</taxon>
        <taxon>Metazoa</taxon>
        <taxon>Chordata</taxon>
        <taxon>Craniata</taxon>
        <taxon>Vertebrata</taxon>
        <taxon>Euteleostomi</taxon>
        <taxon>Actinopterygii</taxon>
        <taxon>Neopterygii</taxon>
        <taxon>Teleostei</taxon>
        <taxon>Ostariophysi</taxon>
        <taxon>Siluriformes</taxon>
        <taxon>Siluridae</taxon>
        <taxon>Silurus</taxon>
    </lineage>
</organism>
<dbReference type="GO" id="GO:0051301">
    <property type="term" value="P:cell division"/>
    <property type="evidence" value="ECO:0007669"/>
    <property type="project" value="InterPro"/>
</dbReference>
<dbReference type="OrthoDB" id="6132334at2759"/>
<dbReference type="PANTHER" id="PTHR16520:SF3">
    <property type="entry name" value="KINETOCHORE SCAFFOLD 1"/>
    <property type="match status" value="1"/>
</dbReference>
<feature type="domain" description="Knl1 C-terminal RWD" evidence="3">
    <location>
        <begin position="1316"/>
        <end position="1465"/>
    </location>
</feature>
<dbReference type="Pfam" id="PF19221">
    <property type="entry name" value="MELT"/>
    <property type="match status" value="4"/>
</dbReference>
<evidence type="ECO:0000256" key="2">
    <source>
        <dbReference type="SAM" id="MobiDB-lite"/>
    </source>
</evidence>
<keyword evidence="1" id="KW-0175">Coiled coil</keyword>
<accession>A0A8T0AE65</accession>
<feature type="region of interest" description="Disordered" evidence="2">
    <location>
        <begin position="719"/>
        <end position="751"/>
    </location>
</feature>
<protein>
    <recommendedName>
        <fullName evidence="3">Knl1 C-terminal RWD domain-containing protein</fullName>
    </recommendedName>
</protein>
<feature type="compositionally biased region" description="Basic and acidic residues" evidence="2">
    <location>
        <begin position="720"/>
        <end position="731"/>
    </location>
</feature>
<sequence length="1566" mass="175759">MEQKEKSGHDQDGFSKRRLSSILKASRPSMKVFGNEQDENQEETRPIEKPRRSRRVSFATTNNIHVFPKELKADPVLASIQNLTGGASAGQNEKLQCLDTSEKHEIMGLDSMLTNSIHFTLDKENFFPAPFLPADSVDRTVILGESSGFMDMTCSQTIAIDTENEFDPELTLNMSNVVEPHKLNSQNKKDAVRSGFGDFLASLSKTSGQNTALFPKKTSDHFAVENTKTDKESVLPSCLRKSALYERDSMDMTSVHTAMVEKREVFPHFPYPLGESRKSINASSNYFDDMELTRSQTATINFKGMGNANQSLSYADQKKCTFVCDDDSEMIMTEVLDVQEHLSEQTRADRFQTNVSFAPVADSDDMEITQSQPVVPETKYAGEPFPNLSKVSSFLSSTTVDRMMMDTTQTGNITRYASADSKSEESKRNVTLATNSILQDQSDFMDLTCQASTGILSTHPDDSVFTGGSKMALISKHISTTNSKPLASFMLQSSDPSDVKRADLFKSELSHSHMVDDMEITQCHTVCDLEKTQHTVCNMEMTQHTVCNMEMTQHTVCNMERTLCQTVETKSCEDYKPSDRSKKRLSIMSPSCGPEAMTHEHTGHMELSRSLFLKRSKTENSVVPTAQRSFNQDLLFQQGTVSAVPSIHDDMDLTGCKTITINPKTSPSKEAPCALSSKPTIDRLKRSEEIEQLGTVFISPAVDCKLPVAGFASGAGNRVDIPKEETSDKSGMDLGKGQTTEHKNYKPSSSSNINEYVSLNSTVTNMESCEEDCNMEMTRAFTVPLEDQCNVALSQEQITRETVEPAPVFTDQTIKELDHTLQISNKTVSCTKKSGCVLESDIDTLREEHSSSVLSRRRSMADLHKKIKRISQYISEPDEMLPGSVTAPLIHFSVEKDSEIDALQPSTETQLLENRTSSAHKECTTPFNLKNSLMARLSVGAIVPKFPPRVRSASPSETEPKSPVDLQGVQLQTCVGADIQNESYESDIMDEVLAETDFSSSLVSNLSKMKEQDIIPDAIAYDHMESIMNKSQSEKTPPEVKDATVKITSEKMWDSTYAAQKVQTHVVKIPDDTNSSSNSTMMKCEGISELTLRNSHLDSQIEGTMDHEFDFYKKLEEGSVTVNEFLTHFGAKFVIHRSRPSSVPDDLRAAQTYTMEELLTEQYIHRPKQKVYEMDCQQLSEMVEGFKIQMADQEKPLRSINPSLHKDICVFSKEQLQQFGAKLKERRVYFRKRSKALSHKMKENLYSELLKTTWEAKRSLESKIEETNEMLKDLDGCITELESELIGMNNIAMGDQHSLTRLGPVLKAKQEQLDALNSDVTEKENQICKLELQAQSLEDTRDKVQVETREFKCHAGNLNSLNEWRVFPGNKNGLVFTFLHNTVQLEVKHKHAAGKECMQDQDVDIAFKFLLNAESSQPSAVMIHKLLTEKINSQATWMQKYSTTQSIPMLLHDVSLVVSRLRLLGEEIHRLEKWGGLRLGILHITCVDTQVEVVFSSVRAFVKFELSLAVTPDYPFSSLQLQKFQNHIGDTSLEQIRNIVSSVQPSKFYLTAVLKRIHSNLLRSDL</sequence>
<dbReference type="InterPro" id="IPR037388">
    <property type="entry name" value="Blinkin"/>
</dbReference>
<reference evidence="4" key="1">
    <citation type="submission" date="2020-08" db="EMBL/GenBank/DDBJ databases">
        <title>Chromosome-level assembly of Southern catfish (Silurus meridionalis) provides insights into visual adaptation to the nocturnal and benthic lifestyles.</title>
        <authorList>
            <person name="Zhang Y."/>
            <person name="Wang D."/>
            <person name="Peng Z."/>
        </authorList>
    </citation>
    <scope>NUCLEOTIDE SEQUENCE</scope>
    <source>
        <strain evidence="4">SWU-2019-XX</strain>
        <tissue evidence="4">Muscle</tissue>
    </source>
</reference>
<dbReference type="InterPro" id="IPR043651">
    <property type="entry name" value="KNL1_MELT_rpt"/>
</dbReference>
<evidence type="ECO:0000259" key="3">
    <source>
        <dbReference type="Pfam" id="PF18210"/>
    </source>
</evidence>
<dbReference type="Proteomes" id="UP000606274">
    <property type="component" value="Unassembled WGS sequence"/>
</dbReference>
<dbReference type="PANTHER" id="PTHR16520">
    <property type="entry name" value="KINETOCHORE SCAFFOLD 1"/>
    <property type="match status" value="1"/>
</dbReference>
<dbReference type="CDD" id="cd22817">
    <property type="entry name" value="DRWD-N_Knl1"/>
    <property type="match status" value="1"/>
</dbReference>
<feature type="coiled-coil region" evidence="1">
    <location>
        <begin position="1264"/>
        <end position="1326"/>
    </location>
</feature>